<proteinExistence type="predicted"/>
<keyword evidence="2" id="KW-1185">Reference proteome</keyword>
<dbReference type="EMBL" id="JAWDGP010001763">
    <property type="protein sequence ID" value="KAK3788415.1"/>
    <property type="molecule type" value="Genomic_DNA"/>
</dbReference>
<dbReference type="Proteomes" id="UP001283361">
    <property type="component" value="Unassembled WGS sequence"/>
</dbReference>
<reference evidence="1" key="1">
    <citation type="journal article" date="2023" name="G3 (Bethesda)">
        <title>A reference genome for the long-term kleptoplast-retaining sea slug Elysia crispata morphotype clarki.</title>
        <authorList>
            <person name="Eastman K.E."/>
            <person name="Pendleton A.L."/>
            <person name="Shaikh M.A."/>
            <person name="Suttiyut T."/>
            <person name="Ogas R."/>
            <person name="Tomko P."/>
            <person name="Gavelis G."/>
            <person name="Widhalm J.R."/>
            <person name="Wisecaver J.H."/>
        </authorList>
    </citation>
    <scope>NUCLEOTIDE SEQUENCE</scope>
    <source>
        <strain evidence="1">ECLA1</strain>
    </source>
</reference>
<sequence>MPWSPGKAWTYSDCHLSDFDTKCRYLAWEIGNHLVLDHFRPLSLKSYCRQLLSIDGCRNGCIVATSGFPIPQCGVSVSDQDGIPRFPAVMPVCKSRMVFPDFSVRCQCVRTRWYSQFSQCGTSVSDQDGIPRFSGVMPVCKSRMVFPDFLVRCQCVRARRYSQFSPVRCQCVRARRYSQFSQCGTSVSDQGGNPRFPGVMPVCKSRMVFPRFPSAVPVCQSKTVFPVFPVRCQCVRKDDILSFPSVVPVCQSKTVFSVFPVRCQCVRTRRYSQFSQCDASVSEQE</sequence>
<organism evidence="1 2">
    <name type="scientific">Elysia crispata</name>
    <name type="common">lettuce slug</name>
    <dbReference type="NCBI Taxonomy" id="231223"/>
    <lineage>
        <taxon>Eukaryota</taxon>
        <taxon>Metazoa</taxon>
        <taxon>Spiralia</taxon>
        <taxon>Lophotrochozoa</taxon>
        <taxon>Mollusca</taxon>
        <taxon>Gastropoda</taxon>
        <taxon>Heterobranchia</taxon>
        <taxon>Euthyneura</taxon>
        <taxon>Panpulmonata</taxon>
        <taxon>Sacoglossa</taxon>
        <taxon>Placobranchoidea</taxon>
        <taxon>Plakobranchidae</taxon>
        <taxon>Elysia</taxon>
    </lineage>
</organism>
<gene>
    <name evidence="1" type="ORF">RRG08_012590</name>
</gene>
<evidence type="ECO:0000313" key="1">
    <source>
        <dbReference type="EMBL" id="KAK3788415.1"/>
    </source>
</evidence>
<accession>A0AAE1DZV3</accession>
<comment type="caution">
    <text evidence="1">The sequence shown here is derived from an EMBL/GenBank/DDBJ whole genome shotgun (WGS) entry which is preliminary data.</text>
</comment>
<dbReference type="AlphaFoldDB" id="A0AAE1DZV3"/>
<name>A0AAE1DZV3_9GAST</name>
<protein>
    <submittedName>
        <fullName evidence="1">Uncharacterized protein</fullName>
    </submittedName>
</protein>
<evidence type="ECO:0000313" key="2">
    <source>
        <dbReference type="Proteomes" id="UP001283361"/>
    </source>
</evidence>